<evidence type="ECO:0000256" key="2">
    <source>
        <dbReference type="SAM" id="Phobius"/>
    </source>
</evidence>
<dbReference type="PANTHER" id="PTHR12558">
    <property type="entry name" value="CELL DIVISION CYCLE 16,23,27"/>
    <property type="match status" value="1"/>
</dbReference>
<proteinExistence type="predicted"/>
<sequence length="425" mass="47110">MMPHPTEARWQDAVQNLLAVQRPQQAEQVVRQQLARNPREVLGYVLLGFALYQQTRIEEARASVREALALNPAASEAFYVLCLIENVAGQPAARAAALTEALRLQPYNPKYLGVQARFLLHQGEPAASLVAAERGLAQNPTHAECLTARANALHAQQRWPELAEALHQLRAAHPTLPIAHQLLGREALRQEQFVAAQAHFQEVLRLSPNNSVALAGASQAIRRQLWPGRAELAFDRYMTSITEGMKFPRPQLKAWGHFLLIIIPLSLFCIPVLLALAFEKLYWRLHPDVRRLRNRPDAAISYAHQTFYRYGTVSALALLLVAWLPGFVWLLLKLGFPESSLGPGLTGGLTVIVMSIISVIKSATDMPVPEKSPLSWLLLAALVLAASLTTACWPATWPYGPPLSLLLVSSLLYSRFRALQANKTD</sequence>
<dbReference type="InterPro" id="IPR019734">
    <property type="entry name" value="TPR_rpt"/>
</dbReference>
<feature type="repeat" description="TPR" evidence="1">
    <location>
        <begin position="177"/>
        <end position="210"/>
    </location>
</feature>
<protein>
    <recommendedName>
        <fullName evidence="5">Tetratricopeptide repeat protein</fullName>
    </recommendedName>
</protein>
<feature type="repeat" description="TPR" evidence="1">
    <location>
        <begin position="41"/>
        <end position="74"/>
    </location>
</feature>
<gene>
    <name evidence="3" type="ORF">I5L79_02855</name>
</gene>
<evidence type="ECO:0000256" key="1">
    <source>
        <dbReference type="PROSITE-ProRule" id="PRU00339"/>
    </source>
</evidence>
<keyword evidence="2" id="KW-0812">Transmembrane</keyword>
<keyword evidence="1" id="KW-0802">TPR repeat</keyword>
<evidence type="ECO:0000313" key="4">
    <source>
        <dbReference type="Proteomes" id="UP000601099"/>
    </source>
</evidence>
<dbReference type="Proteomes" id="UP000601099">
    <property type="component" value="Unassembled WGS sequence"/>
</dbReference>
<evidence type="ECO:0008006" key="5">
    <source>
        <dbReference type="Google" id="ProtNLM"/>
    </source>
</evidence>
<evidence type="ECO:0000313" key="3">
    <source>
        <dbReference type="EMBL" id="MBG8552465.1"/>
    </source>
</evidence>
<dbReference type="RefSeq" id="WP_196953497.1">
    <property type="nucleotide sequence ID" value="NZ_JADWYK010000001.1"/>
</dbReference>
<dbReference type="Gene3D" id="1.25.40.10">
    <property type="entry name" value="Tetratricopeptide repeat domain"/>
    <property type="match status" value="2"/>
</dbReference>
<feature type="transmembrane region" description="Helical" evidence="2">
    <location>
        <begin position="376"/>
        <end position="396"/>
    </location>
</feature>
<keyword evidence="2" id="KW-0472">Membrane</keyword>
<comment type="caution">
    <text evidence="3">The sequence shown here is derived from an EMBL/GenBank/DDBJ whole genome shotgun (WGS) entry which is preliminary data.</text>
</comment>
<keyword evidence="4" id="KW-1185">Reference proteome</keyword>
<accession>A0ABS0KXH7</accession>
<organism evidence="3 4">
    <name type="scientific">Hymenobacter guriensis</name>
    <dbReference type="NCBI Taxonomy" id="2793065"/>
    <lineage>
        <taxon>Bacteria</taxon>
        <taxon>Pseudomonadati</taxon>
        <taxon>Bacteroidota</taxon>
        <taxon>Cytophagia</taxon>
        <taxon>Cytophagales</taxon>
        <taxon>Hymenobacteraceae</taxon>
        <taxon>Hymenobacter</taxon>
    </lineage>
</organism>
<name>A0ABS0KXH7_9BACT</name>
<dbReference type="PANTHER" id="PTHR12558:SF13">
    <property type="entry name" value="CELL DIVISION CYCLE PROTEIN 27 HOMOLOG"/>
    <property type="match status" value="1"/>
</dbReference>
<dbReference type="EMBL" id="JADWYK010000001">
    <property type="protein sequence ID" value="MBG8552465.1"/>
    <property type="molecule type" value="Genomic_DNA"/>
</dbReference>
<feature type="transmembrane region" description="Helical" evidence="2">
    <location>
        <begin position="310"/>
        <end position="332"/>
    </location>
</feature>
<feature type="transmembrane region" description="Helical" evidence="2">
    <location>
        <begin position="255"/>
        <end position="278"/>
    </location>
</feature>
<dbReference type="Pfam" id="PF13181">
    <property type="entry name" value="TPR_8"/>
    <property type="match status" value="1"/>
</dbReference>
<dbReference type="SUPFAM" id="SSF48452">
    <property type="entry name" value="TPR-like"/>
    <property type="match status" value="1"/>
</dbReference>
<feature type="transmembrane region" description="Helical" evidence="2">
    <location>
        <begin position="344"/>
        <end position="364"/>
    </location>
</feature>
<dbReference type="PROSITE" id="PS50005">
    <property type="entry name" value="TPR"/>
    <property type="match status" value="2"/>
</dbReference>
<dbReference type="SMART" id="SM00028">
    <property type="entry name" value="TPR"/>
    <property type="match status" value="4"/>
</dbReference>
<dbReference type="InterPro" id="IPR011990">
    <property type="entry name" value="TPR-like_helical_dom_sf"/>
</dbReference>
<reference evidence="3 4" key="1">
    <citation type="submission" date="2020-11" db="EMBL/GenBank/DDBJ databases">
        <title>Hymenobacter sp.</title>
        <authorList>
            <person name="Kim M.K."/>
        </authorList>
    </citation>
    <scope>NUCLEOTIDE SEQUENCE [LARGE SCALE GENOMIC DNA]</scope>
    <source>
        <strain evidence="3 4">BT594</strain>
    </source>
</reference>
<keyword evidence="2" id="KW-1133">Transmembrane helix</keyword>